<organism evidence="8">
    <name type="scientific">marine metagenome</name>
    <dbReference type="NCBI Taxonomy" id="408172"/>
    <lineage>
        <taxon>unclassified sequences</taxon>
        <taxon>metagenomes</taxon>
        <taxon>ecological metagenomes</taxon>
    </lineage>
</organism>
<dbReference type="Gene3D" id="3.60.10.10">
    <property type="entry name" value="Endonuclease/exonuclease/phosphatase"/>
    <property type="match status" value="1"/>
</dbReference>
<dbReference type="InterPro" id="IPR005135">
    <property type="entry name" value="Endo/exonuclease/phosphatase"/>
</dbReference>
<dbReference type="InterPro" id="IPR020847">
    <property type="entry name" value="AP_endonuclease_F1_BS"/>
</dbReference>
<keyword evidence="4" id="KW-0378">Hydrolase</keyword>
<protein>
    <recommendedName>
        <fullName evidence="7">Endonuclease/exonuclease/phosphatase domain-containing protein</fullName>
    </recommendedName>
</protein>
<evidence type="ECO:0000259" key="7">
    <source>
        <dbReference type="Pfam" id="PF03372"/>
    </source>
</evidence>
<keyword evidence="3" id="KW-0479">Metal-binding</keyword>
<dbReference type="Pfam" id="PF03372">
    <property type="entry name" value="Exo_endo_phos"/>
    <property type="match status" value="1"/>
</dbReference>
<dbReference type="GO" id="GO:0004519">
    <property type="term" value="F:endonuclease activity"/>
    <property type="evidence" value="ECO:0007669"/>
    <property type="project" value="InterPro"/>
</dbReference>
<sequence>MKIASWNVNGIRARLDHVSQWLQTNQPDVLALQETKVMDEMFPLDVFKPLGYQASIYGQKSYNGVAFLAKKSPTGLTKGIEDFTDDQTRVIAGIYGGVLIINVYVPNGQSVGSEKFDYKMRWLKHFYIHLQTLLKTHKKIVILGDFNIAPNDIDVHDPELWKDKVLCSENERRWLNKILALGFSDSFRLFEQQEGLYSWWDYRAAAYRRKMGMRIDLVLVSEALKKGCAKSYIDEGPRGQDRPSDHTPAVIELN</sequence>
<keyword evidence="5" id="KW-0460">Magnesium</keyword>
<comment type="cofactor">
    <cofactor evidence="1">
        <name>Mg(2+)</name>
        <dbReference type="ChEBI" id="CHEBI:18420"/>
    </cofactor>
</comment>
<dbReference type="GO" id="GO:0006281">
    <property type="term" value="P:DNA repair"/>
    <property type="evidence" value="ECO:0007669"/>
    <property type="project" value="InterPro"/>
</dbReference>
<dbReference type="CDD" id="cd09086">
    <property type="entry name" value="ExoIII-like_AP-endo"/>
    <property type="match status" value="1"/>
</dbReference>
<dbReference type="GO" id="GO:0046872">
    <property type="term" value="F:metal ion binding"/>
    <property type="evidence" value="ECO:0007669"/>
    <property type="project" value="UniProtKB-KW"/>
</dbReference>
<dbReference type="GO" id="GO:0008311">
    <property type="term" value="F:double-stranded DNA 3'-5' DNA exonuclease activity"/>
    <property type="evidence" value="ECO:0007669"/>
    <property type="project" value="InterPro"/>
</dbReference>
<accession>A0A381Q8D3</accession>
<proteinExistence type="inferred from homology"/>
<dbReference type="InterPro" id="IPR036691">
    <property type="entry name" value="Endo/exonu/phosph_ase_sf"/>
</dbReference>
<dbReference type="EMBL" id="UINC01001239">
    <property type="protein sequence ID" value="SUZ75290.1"/>
    <property type="molecule type" value="Genomic_DNA"/>
</dbReference>
<dbReference type="GO" id="GO:0003677">
    <property type="term" value="F:DNA binding"/>
    <property type="evidence" value="ECO:0007669"/>
    <property type="project" value="InterPro"/>
</dbReference>
<evidence type="ECO:0000256" key="1">
    <source>
        <dbReference type="ARBA" id="ARBA00001946"/>
    </source>
</evidence>
<dbReference type="InterPro" id="IPR037493">
    <property type="entry name" value="ExoIII-like"/>
</dbReference>
<evidence type="ECO:0000256" key="2">
    <source>
        <dbReference type="ARBA" id="ARBA00007092"/>
    </source>
</evidence>
<feature type="compositionally biased region" description="Basic and acidic residues" evidence="6">
    <location>
        <begin position="234"/>
        <end position="245"/>
    </location>
</feature>
<feature type="domain" description="Endonuclease/exonuclease/phosphatase" evidence="7">
    <location>
        <begin position="4"/>
        <end position="246"/>
    </location>
</feature>
<evidence type="ECO:0000256" key="4">
    <source>
        <dbReference type="ARBA" id="ARBA00022801"/>
    </source>
</evidence>
<dbReference type="AlphaFoldDB" id="A0A381Q8D3"/>
<name>A0A381Q8D3_9ZZZZ</name>
<dbReference type="NCBIfam" id="TIGR00195">
    <property type="entry name" value="exoDNase_III"/>
    <property type="match status" value="1"/>
</dbReference>
<dbReference type="PANTHER" id="PTHR43250">
    <property type="entry name" value="EXODEOXYRIBONUCLEASE III"/>
    <property type="match status" value="1"/>
</dbReference>
<dbReference type="PANTHER" id="PTHR43250:SF2">
    <property type="entry name" value="EXODEOXYRIBONUCLEASE III"/>
    <property type="match status" value="1"/>
</dbReference>
<dbReference type="PROSITE" id="PS51435">
    <property type="entry name" value="AP_NUCLEASE_F1_4"/>
    <property type="match status" value="1"/>
</dbReference>
<evidence type="ECO:0000256" key="6">
    <source>
        <dbReference type="SAM" id="MobiDB-lite"/>
    </source>
</evidence>
<evidence type="ECO:0000256" key="5">
    <source>
        <dbReference type="ARBA" id="ARBA00022842"/>
    </source>
</evidence>
<evidence type="ECO:0000256" key="3">
    <source>
        <dbReference type="ARBA" id="ARBA00022723"/>
    </source>
</evidence>
<gene>
    <name evidence="8" type="ORF">METZ01_LOCUS28144</name>
</gene>
<dbReference type="InterPro" id="IPR004808">
    <property type="entry name" value="AP_endonuc_1"/>
</dbReference>
<reference evidence="8" key="1">
    <citation type="submission" date="2018-05" db="EMBL/GenBank/DDBJ databases">
        <authorList>
            <person name="Lanie J.A."/>
            <person name="Ng W.-L."/>
            <person name="Kazmierczak K.M."/>
            <person name="Andrzejewski T.M."/>
            <person name="Davidsen T.M."/>
            <person name="Wayne K.J."/>
            <person name="Tettelin H."/>
            <person name="Glass J.I."/>
            <person name="Rusch D."/>
            <person name="Podicherti R."/>
            <person name="Tsui H.-C.T."/>
            <person name="Winkler M.E."/>
        </authorList>
    </citation>
    <scope>NUCLEOTIDE SEQUENCE</scope>
</reference>
<dbReference type="SUPFAM" id="SSF56219">
    <property type="entry name" value="DNase I-like"/>
    <property type="match status" value="1"/>
</dbReference>
<feature type="region of interest" description="Disordered" evidence="6">
    <location>
        <begin position="234"/>
        <end position="254"/>
    </location>
</feature>
<evidence type="ECO:0000313" key="8">
    <source>
        <dbReference type="EMBL" id="SUZ75290.1"/>
    </source>
</evidence>
<dbReference type="PROSITE" id="PS00726">
    <property type="entry name" value="AP_NUCLEASE_F1_1"/>
    <property type="match status" value="1"/>
</dbReference>
<comment type="similarity">
    <text evidence="2">Belongs to the DNA repair enzymes AP/ExoA family.</text>
</comment>
<dbReference type="NCBIfam" id="TIGR00633">
    <property type="entry name" value="xth"/>
    <property type="match status" value="1"/>
</dbReference>